<evidence type="ECO:0000313" key="1">
    <source>
        <dbReference type="EMBL" id="GFT49501.1"/>
    </source>
</evidence>
<dbReference type="EMBL" id="BMAW01016534">
    <property type="protein sequence ID" value="GFT49501.1"/>
    <property type="molecule type" value="Genomic_DNA"/>
</dbReference>
<proteinExistence type="predicted"/>
<organism evidence="1 2">
    <name type="scientific">Nephila pilipes</name>
    <name type="common">Giant wood spider</name>
    <name type="synonym">Nephila maculata</name>
    <dbReference type="NCBI Taxonomy" id="299642"/>
    <lineage>
        <taxon>Eukaryota</taxon>
        <taxon>Metazoa</taxon>
        <taxon>Ecdysozoa</taxon>
        <taxon>Arthropoda</taxon>
        <taxon>Chelicerata</taxon>
        <taxon>Arachnida</taxon>
        <taxon>Araneae</taxon>
        <taxon>Araneomorphae</taxon>
        <taxon>Entelegynae</taxon>
        <taxon>Araneoidea</taxon>
        <taxon>Nephilidae</taxon>
        <taxon>Nephila</taxon>
    </lineage>
</organism>
<gene>
    <name evidence="1" type="ORF">NPIL_172841</name>
</gene>
<reference evidence="1" key="1">
    <citation type="submission" date="2020-08" db="EMBL/GenBank/DDBJ databases">
        <title>Multicomponent nature underlies the extraordinary mechanical properties of spider dragline silk.</title>
        <authorList>
            <person name="Kono N."/>
            <person name="Nakamura H."/>
            <person name="Mori M."/>
            <person name="Yoshida Y."/>
            <person name="Ohtoshi R."/>
            <person name="Malay A.D."/>
            <person name="Moran D.A.P."/>
            <person name="Tomita M."/>
            <person name="Numata K."/>
            <person name="Arakawa K."/>
        </authorList>
    </citation>
    <scope>NUCLEOTIDE SEQUENCE</scope>
</reference>
<sequence length="86" mass="9951">MPKERFLATEEFKERLRRFPPRIQAKRASQASGCRNDAKGANIFFAKTVDCRVFCAFYYGWPVAPLATGKRWSILSLRLFVKCAIF</sequence>
<keyword evidence="2" id="KW-1185">Reference proteome</keyword>
<protein>
    <submittedName>
        <fullName evidence="1">Uncharacterized protein</fullName>
    </submittedName>
</protein>
<dbReference type="AlphaFoldDB" id="A0A8X6P700"/>
<evidence type="ECO:0000313" key="2">
    <source>
        <dbReference type="Proteomes" id="UP000887013"/>
    </source>
</evidence>
<name>A0A8X6P700_NEPPI</name>
<accession>A0A8X6P700</accession>
<comment type="caution">
    <text evidence="1">The sequence shown here is derived from an EMBL/GenBank/DDBJ whole genome shotgun (WGS) entry which is preliminary data.</text>
</comment>
<dbReference type="Proteomes" id="UP000887013">
    <property type="component" value="Unassembled WGS sequence"/>
</dbReference>